<dbReference type="GO" id="GO:0005685">
    <property type="term" value="C:U1 snRNP"/>
    <property type="evidence" value="ECO:0007669"/>
    <property type="project" value="InterPro"/>
</dbReference>
<dbReference type="OrthoDB" id="10266921at2759"/>
<gene>
    <name evidence="3" type="ORF">C2E21_6942</name>
</gene>
<feature type="compositionally biased region" description="Pro residues" evidence="2">
    <location>
        <begin position="347"/>
        <end position="368"/>
    </location>
</feature>
<sequence length="401" mass="46391">MDEFRAQLDALMGEDRNVPLAERDERRSKRKFNDENVCKYHLCGFCPYEEFRRTKNDCGDCPCIHDDNCRKQYEELDDRSKDRYGYEADLLRWFERLLSDLRKRIDTNTERLRSSEVPVMLIEDQQRLDNMGQQISELVARAAMLGEQGDIDGAQAAAAEAERLKVQRSVFEQQAQSRAQSKAGRLGLQNQQVCQISGLIINNEESRLQDHYSGRNYNSWKKLHEVHAKLLEAQRARRGGGYRGGSSRDERDSRRYDDRDRRRYDDRDRRDRDRDRDRDYRSSRSRDDRSRRDDRRYDDRDRRRPDDRDYRRRERSPPKADVAPDEDVEFTVAFDAKKPEKELPRLNLPPAPGSAPAPAAAPLPPTLPVPNAAAAALGAGSEANLLPVPAGPQMPTEPGPY</sequence>
<feature type="region of interest" description="Disordered" evidence="2">
    <location>
        <begin position="232"/>
        <end position="371"/>
    </location>
</feature>
<dbReference type="Proteomes" id="UP000239899">
    <property type="component" value="Unassembled WGS sequence"/>
</dbReference>
<dbReference type="AlphaFoldDB" id="A0A2P6TJ03"/>
<dbReference type="GO" id="GO:0003729">
    <property type="term" value="F:mRNA binding"/>
    <property type="evidence" value="ECO:0007669"/>
    <property type="project" value="InterPro"/>
</dbReference>
<organism evidence="3 4">
    <name type="scientific">Chlorella sorokiniana</name>
    <name type="common">Freshwater green alga</name>
    <dbReference type="NCBI Taxonomy" id="3076"/>
    <lineage>
        <taxon>Eukaryota</taxon>
        <taxon>Viridiplantae</taxon>
        <taxon>Chlorophyta</taxon>
        <taxon>core chlorophytes</taxon>
        <taxon>Trebouxiophyceae</taxon>
        <taxon>Chlorellales</taxon>
        <taxon>Chlorellaceae</taxon>
        <taxon>Chlorella clade</taxon>
        <taxon>Chlorella</taxon>
    </lineage>
</organism>
<comment type="similarity">
    <text evidence="1">Belongs to the Luc7 family.</text>
</comment>
<comment type="caution">
    <text evidence="3">The sequence shown here is derived from an EMBL/GenBank/DDBJ whole genome shotgun (WGS) entry which is preliminary data.</text>
</comment>
<dbReference type="STRING" id="3076.A0A2P6TJ03"/>
<evidence type="ECO:0000313" key="3">
    <source>
        <dbReference type="EMBL" id="PRW39225.1"/>
    </source>
</evidence>
<evidence type="ECO:0000313" key="4">
    <source>
        <dbReference type="Proteomes" id="UP000239899"/>
    </source>
</evidence>
<dbReference type="PANTHER" id="PTHR12375">
    <property type="entry name" value="RNA-BINDING PROTEIN LUC7-RELATED"/>
    <property type="match status" value="1"/>
</dbReference>
<evidence type="ECO:0000256" key="1">
    <source>
        <dbReference type="ARBA" id="ARBA00005655"/>
    </source>
</evidence>
<feature type="compositionally biased region" description="Basic and acidic residues" evidence="2">
    <location>
        <begin position="246"/>
        <end position="318"/>
    </location>
</feature>
<evidence type="ECO:0000256" key="2">
    <source>
        <dbReference type="SAM" id="MobiDB-lite"/>
    </source>
</evidence>
<name>A0A2P6TJ03_CHLSO</name>
<reference evidence="3 4" key="1">
    <citation type="journal article" date="2018" name="Plant J.">
        <title>Genome sequences of Chlorella sorokiniana UTEX 1602 and Micractinium conductrix SAG 241.80: implications to maltose excretion by a green alga.</title>
        <authorList>
            <person name="Arriola M.B."/>
            <person name="Velmurugan N."/>
            <person name="Zhang Y."/>
            <person name="Plunkett M.H."/>
            <person name="Hondzo H."/>
            <person name="Barney B.M."/>
        </authorList>
    </citation>
    <scope>NUCLEOTIDE SEQUENCE [LARGE SCALE GENOMIC DNA]</scope>
    <source>
        <strain evidence="4">UTEX 1602</strain>
    </source>
</reference>
<dbReference type="Pfam" id="PF03194">
    <property type="entry name" value="LUC7"/>
    <property type="match status" value="1"/>
</dbReference>
<dbReference type="InterPro" id="IPR004882">
    <property type="entry name" value="Luc7-rel"/>
</dbReference>
<keyword evidence="4" id="KW-1185">Reference proteome</keyword>
<dbReference type="GO" id="GO:0006376">
    <property type="term" value="P:mRNA splice site recognition"/>
    <property type="evidence" value="ECO:0007669"/>
    <property type="project" value="InterPro"/>
</dbReference>
<proteinExistence type="inferred from homology"/>
<feature type="compositionally biased region" description="Basic and acidic residues" evidence="2">
    <location>
        <begin position="335"/>
        <end position="344"/>
    </location>
</feature>
<dbReference type="EMBL" id="LHPG02000014">
    <property type="protein sequence ID" value="PRW39225.1"/>
    <property type="molecule type" value="Genomic_DNA"/>
</dbReference>
<accession>A0A2P6TJ03</accession>
<protein>
    <submittedName>
        <fullName evidence="3">Luc7 3</fullName>
    </submittedName>
</protein>